<keyword evidence="3 5" id="KW-0964">Secreted</keyword>
<name>A0A080ZVR9_PHYNI</name>
<sequence>MRLLMWIFVATIVTFFSSVRATSAVANSDETQFGHLPSKEFDTSTRLLFGENDDTSQRFLRSDTTADLTTSTDNSAARSEERGLIPSKLTNLLRNVKGKWNTNALVAKVKGSWAKLKDSWLEKAIKHMEKKGETPNQAYDRLTKKGHLTKSEEVLLKAYLPRFKANNPEFKPQNELSKLLQ</sequence>
<dbReference type="Pfam" id="PF16810">
    <property type="entry name" value="RXLR"/>
    <property type="match status" value="1"/>
</dbReference>
<organism evidence="6 7">
    <name type="scientific">Phytophthora nicotianae P1976</name>
    <dbReference type="NCBI Taxonomy" id="1317066"/>
    <lineage>
        <taxon>Eukaryota</taxon>
        <taxon>Sar</taxon>
        <taxon>Stramenopiles</taxon>
        <taxon>Oomycota</taxon>
        <taxon>Peronosporomycetes</taxon>
        <taxon>Peronosporales</taxon>
        <taxon>Peronosporaceae</taxon>
        <taxon>Phytophthora</taxon>
    </lineage>
</organism>
<feature type="chain" id="PRO_5044977922" description="RxLR effector protein" evidence="5">
    <location>
        <begin position="22"/>
        <end position="181"/>
    </location>
</feature>
<evidence type="ECO:0000313" key="6">
    <source>
        <dbReference type="EMBL" id="ETO70730.1"/>
    </source>
</evidence>
<comment type="similarity">
    <text evidence="2 5">Belongs to the RxLR effector family.</text>
</comment>
<gene>
    <name evidence="6" type="ORF">F444_12846</name>
</gene>
<accession>A0A080ZVR9</accession>
<dbReference type="InterPro" id="IPR031825">
    <property type="entry name" value="RXLR"/>
</dbReference>
<dbReference type="AlphaFoldDB" id="A0A080ZVR9"/>
<evidence type="ECO:0000256" key="3">
    <source>
        <dbReference type="ARBA" id="ARBA00022525"/>
    </source>
</evidence>
<comment type="domain">
    <text evidence="5">The RxLR-dEER motif acts to carry the protein into the host cell cytoplasm through binding to cell surface phosphatidylinositol-3-phosphate.</text>
</comment>
<proteinExistence type="inferred from homology"/>
<protein>
    <recommendedName>
        <fullName evidence="5">RxLR effector protein</fullName>
    </recommendedName>
</protein>
<evidence type="ECO:0000256" key="4">
    <source>
        <dbReference type="ARBA" id="ARBA00022729"/>
    </source>
</evidence>
<evidence type="ECO:0000256" key="5">
    <source>
        <dbReference type="RuleBase" id="RU367124"/>
    </source>
</evidence>
<evidence type="ECO:0000313" key="7">
    <source>
        <dbReference type="Proteomes" id="UP000028582"/>
    </source>
</evidence>
<dbReference type="EMBL" id="ANJA01002280">
    <property type="protein sequence ID" value="ETO70730.1"/>
    <property type="molecule type" value="Genomic_DNA"/>
</dbReference>
<dbReference type="Proteomes" id="UP000028582">
    <property type="component" value="Unassembled WGS sequence"/>
</dbReference>
<comment type="function">
    <text evidence="5">Effector that suppresses plant defense responses during pathogen infection.</text>
</comment>
<comment type="subcellular location">
    <subcellularLocation>
        <location evidence="1 5">Secreted</location>
    </subcellularLocation>
</comment>
<evidence type="ECO:0000256" key="1">
    <source>
        <dbReference type="ARBA" id="ARBA00004613"/>
    </source>
</evidence>
<comment type="caution">
    <text evidence="6">The sequence shown here is derived from an EMBL/GenBank/DDBJ whole genome shotgun (WGS) entry which is preliminary data.</text>
</comment>
<evidence type="ECO:0000256" key="2">
    <source>
        <dbReference type="ARBA" id="ARBA00010400"/>
    </source>
</evidence>
<feature type="signal peptide" evidence="5">
    <location>
        <begin position="1"/>
        <end position="21"/>
    </location>
</feature>
<keyword evidence="4 5" id="KW-0732">Signal</keyword>
<reference evidence="6 7" key="1">
    <citation type="submission" date="2013-11" db="EMBL/GenBank/DDBJ databases">
        <title>The Genome Sequence of Phytophthora parasitica P1976.</title>
        <authorList>
            <consortium name="The Broad Institute Genomics Platform"/>
            <person name="Russ C."/>
            <person name="Tyler B."/>
            <person name="Panabieres F."/>
            <person name="Shan W."/>
            <person name="Tripathy S."/>
            <person name="Grunwald N."/>
            <person name="Machado M."/>
            <person name="Johnson C.S."/>
            <person name="Walker B."/>
            <person name="Young S."/>
            <person name="Zeng Q."/>
            <person name="Gargeya S."/>
            <person name="Fitzgerald M."/>
            <person name="Haas B."/>
            <person name="Abouelleil A."/>
            <person name="Allen A.W."/>
            <person name="Alvarado L."/>
            <person name="Arachchi H.M."/>
            <person name="Berlin A.M."/>
            <person name="Chapman S.B."/>
            <person name="Gainer-Dewar J."/>
            <person name="Goldberg J."/>
            <person name="Griggs A."/>
            <person name="Gujja S."/>
            <person name="Hansen M."/>
            <person name="Howarth C."/>
            <person name="Imamovic A."/>
            <person name="Ireland A."/>
            <person name="Larimer J."/>
            <person name="McCowan C."/>
            <person name="Murphy C."/>
            <person name="Pearson M."/>
            <person name="Poon T.W."/>
            <person name="Priest M."/>
            <person name="Roberts A."/>
            <person name="Saif S."/>
            <person name="Shea T."/>
            <person name="Sisk P."/>
            <person name="Sykes S."/>
            <person name="Wortman J."/>
            <person name="Nusbaum C."/>
            <person name="Birren B."/>
        </authorList>
    </citation>
    <scope>NUCLEOTIDE SEQUENCE [LARGE SCALE GENOMIC DNA]</scope>
    <source>
        <strain evidence="6 7">P1976</strain>
    </source>
</reference>